<organism evidence="3 4">
    <name type="scientific">Paramuricea clavata</name>
    <name type="common">Red gorgonian</name>
    <name type="synonym">Violescent sea-whip</name>
    <dbReference type="NCBI Taxonomy" id="317549"/>
    <lineage>
        <taxon>Eukaryota</taxon>
        <taxon>Metazoa</taxon>
        <taxon>Cnidaria</taxon>
        <taxon>Anthozoa</taxon>
        <taxon>Octocorallia</taxon>
        <taxon>Malacalcyonacea</taxon>
        <taxon>Plexauridae</taxon>
        <taxon>Paramuricea</taxon>
    </lineage>
</organism>
<evidence type="ECO:0000313" key="3">
    <source>
        <dbReference type="EMBL" id="CAB4017863.1"/>
    </source>
</evidence>
<feature type="region of interest" description="Disordered" evidence="2">
    <location>
        <begin position="1"/>
        <end position="22"/>
    </location>
</feature>
<reference evidence="3" key="1">
    <citation type="submission" date="2020-04" db="EMBL/GenBank/DDBJ databases">
        <authorList>
            <person name="Alioto T."/>
            <person name="Alioto T."/>
            <person name="Gomez Garrido J."/>
        </authorList>
    </citation>
    <scope>NUCLEOTIDE SEQUENCE</scope>
    <source>
        <strain evidence="3">A484AB</strain>
    </source>
</reference>
<sequence length="122" mass="13793">MFTKLQLKQDEESQRAAESEAKVESLVSEHISKMATEIESLKATVAELEFENSAIKNVLEMKQSEWIKVDSKKSPSIEIKTVDIPSETPVHNSFSTLNVEEPEEDKAYTSFPALDDDEKNMD</sequence>
<gene>
    <name evidence="3" type="ORF">PACLA_8A029760</name>
</gene>
<protein>
    <submittedName>
        <fullName evidence="3">Uncharacterized protein</fullName>
    </submittedName>
</protein>
<evidence type="ECO:0000256" key="2">
    <source>
        <dbReference type="SAM" id="MobiDB-lite"/>
    </source>
</evidence>
<keyword evidence="4" id="KW-1185">Reference proteome</keyword>
<keyword evidence="1" id="KW-0175">Coiled coil</keyword>
<evidence type="ECO:0000313" key="4">
    <source>
        <dbReference type="Proteomes" id="UP001152795"/>
    </source>
</evidence>
<evidence type="ECO:0000256" key="1">
    <source>
        <dbReference type="SAM" id="Coils"/>
    </source>
</evidence>
<comment type="caution">
    <text evidence="3">The sequence shown here is derived from an EMBL/GenBank/DDBJ whole genome shotgun (WGS) entry which is preliminary data.</text>
</comment>
<dbReference type="AlphaFoldDB" id="A0A6S7IKL7"/>
<feature type="coiled-coil region" evidence="1">
    <location>
        <begin position="31"/>
        <end position="58"/>
    </location>
</feature>
<feature type="region of interest" description="Disordered" evidence="2">
    <location>
        <begin position="97"/>
        <end position="122"/>
    </location>
</feature>
<dbReference type="Proteomes" id="UP001152795">
    <property type="component" value="Unassembled WGS sequence"/>
</dbReference>
<accession>A0A6S7IKL7</accession>
<feature type="non-terminal residue" evidence="3">
    <location>
        <position position="122"/>
    </location>
</feature>
<feature type="compositionally biased region" description="Basic and acidic residues" evidence="2">
    <location>
        <begin position="7"/>
        <end position="22"/>
    </location>
</feature>
<name>A0A6S7IKL7_PARCT</name>
<proteinExistence type="predicted"/>
<dbReference type="EMBL" id="CACRXK020009739">
    <property type="protein sequence ID" value="CAB4017863.1"/>
    <property type="molecule type" value="Genomic_DNA"/>
</dbReference>